<accession>A0A2V4MIH6</accession>
<reference evidence="2 3" key="1">
    <citation type="submission" date="2018-05" db="EMBL/GenBank/DDBJ databases">
        <title>Oceanovita maritima gen. nov., sp. nov., a marine bacterium in the family Rhodobacteraceae isolated from surface seawater of Lundu port Xiamen, China.</title>
        <authorList>
            <person name="Hetharua B.H."/>
            <person name="Min D."/>
            <person name="Liao H."/>
            <person name="Tian Y."/>
        </authorList>
    </citation>
    <scope>NUCLEOTIDE SEQUENCE [LARGE SCALE GENOMIC DNA]</scope>
    <source>
        <strain evidence="2 3">FSX-11</strain>
    </source>
</reference>
<gene>
    <name evidence="2" type="ORF">DI396_15600</name>
</gene>
<dbReference type="OrthoDB" id="981508at2"/>
<evidence type="ECO:0008006" key="4">
    <source>
        <dbReference type="Google" id="ProtNLM"/>
    </source>
</evidence>
<dbReference type="InterPro" id="IPR027417">
    <property type="entry name" value="P-loop_NTPase"/>
</dbReference>
<protein>
    <recommendedName>
        <fullName evidence="4">Sulfotransferase family protein</fullName>
    </recommendedName>
</protein>
<name>A0A2V4MIH6_9RHOB</name>
<dbReference type="EMBL" id="QFVT01000014">
    <property type="protein sequence ID" value="PYC46421.1"/>
    <property type="molecule type" value="Genomic_DNA"/>
</dbReference>
<sequence length="205" mass="22754">MSTAPVCDFFIIGAAKAGTTSLHARLQAHPDLFLTEPKEPEFFARDDRYEAGIDSYAALFTDAKPGQLRGDASTLYSLAPLFPKTAERIKTHCPEAKFIYMLREPVNRAVDHNRTVAQSQQIRGLMRRLGPVAALRHLVPNGLRQKLRARALARMPQGTAKTHVPQPMRPQTAAKLAEEFYADFDRLETLTGLDLKTAWGRGANG</sequence>
<proteinExistence type="predicted"/>
<dbReference type="Proteomes" id="UP000248012">
    <property type="component" value="Unassembled WGS sequence"/>
</dbReference>
<keyword evidence="1" id="KW-0808">Transferase</keyword>
<dbReference type="GO" id="GO:0008146">
    <property type="term" value="F:sulfotransferase activity"/>
    <property type="evidence" value="ECO:0007669"/>
    <property type="project" value="InterPro"/>
</dbReference>
<dbReference type="SUPFAM" id="SSF52540">
    <property type="entry name" value="P-loop containing nucleoside triphosphate hydrolases"/>
    <property type="match status" value="1"/>
</dbReference>
<evidence type="ECO:0000256" key="1">
    <source>
        <dbReference type="ARBA" id="ARBA00022679"/>
    </source>
</evidence>
<comment type="caution">
    <text evidence="2">The sequence shown here is derived from an EMBL/GenBank/DDBJ whole genome shotgun (WGS) entry which is preliminary data.</text>
</comment>
<dbReference type="InterPro" id="IPR037359">
    <property type="entry name" value="NST/OST"/>
</dbReference>
<evidence type="ECO:0000313" key="2">
    <source>
        <dbReference type="EMBL" id="PYC46421.1"/>
    </source>
</evidence>
<dbReference type="AlphaFoldDB" id="A0A2V4MIH6"/>
<dbReference type="PANTHER" id="PTHR10605">
    <property type="entry name" value="HEPARAN SULFATE SULFOTRANSFERASE"/>
    <property type="match status" value="1"/>
</dbReference>
<dbReference type="PANTHER" id="PTHR10605:SF56">
    <property type="entry name" value="BIFUNCTIONAL HEPARAN SULFATE N-DEACETYLASE_N-SULFOTRANSFERASE"/>
    <property type="match status" value="1"/>
</dbReference>
<evidence type="ECO:0000313" key="3">
    <source>
        <dbReference type="Proteomes" id="UP000248012"/>
    </source>
</evidence>
<organism evidence="2 3">
    <name type="scientific">Litorivita pollutaquae</name>
    <dbReference type="NCBI Taxonomy" id="2200892"/>
    <lineage>
        <taxon>Bacteria</taxon>
        <taxon>Pseudomonadati</taxon>
        <taxon>Pseudomonadota</taxon>
        <taxon>Alphaproteobacteria</taxon>
        <taxon>Rhodobacterales</taxon>
        <taxon>Paracoccaceae</taxon>
        <taxon>Litorivita</taxon>
    </lineage>
</organism>
<keyword evidence="3" id="KW-1185">Reference proteome</keyword>
<dbReference type="Gene3D" id="3.40.50.300">
    <property type="entry name" value="P-loop containing nucleotide triphosphate hydrolases"/>
    <property type="match status" value="1"/>
</dbReference>
<dbReference type="RefSeq" id="WP_110797272.1">
    <property type="nucleotide sequence ID" value="NZ_KZ826493.1"/>
</dbReference>